<dbReference type="InterPro" id="IPR041664">
    <property type="entry name" value="AAA_16"/>
</dbReference>
<dbReference type="Gene3D" id="1.25.40.10">
    <property type="entry name" value="Tetratricopeptide repeat domain"/>
    <property type="match status" value="1"/>
</dbReference>
<dbReference type="Gene3D" id="1.10.510.10">
    <property type="entry name" value="Transferase(Phosphotransferase) domain 1"/>
    <property type="match status" value="1"/>
</dbReference>
<dbReference type="Gene3D" id="3.30.200.20">
    <property type="entry name" value="Phosphorylase Kinase, domain 1"/>
    <property type="match status" value="1"/>
</dbReference>
<keyword evidence="2" id="KW-0067">ATP-binding</keyword>
<keyword evidence="1" id="KW-0547">Nucleotide-binding</keyword>
<accession>A0A4P2PUB2</accession>
<evidence type="ECO:0000313" key="4">
    <source>
        <dbReference type="EMBL" id="AUX20224.1"/>
    </source>
</evidence>
<dbReference type="CDD" id="cd14014">
    <property type="entry name" value="STKc_PknB_like"/>
    <property type="match status" value="1"/>
</dbReference>
<keyword evidence="4" id="KW-0808">Transferase</keyword>
<proteinExistence type="predicted"/>
<evidence type="ECO:0000256" key="1">
    <source>
        <dbReference type="ARBA" id="ARBA00022741"/>
    </source>
</evidence>
<evidence type="ECO:0000259" key="3">
    <source>
        <dbReference type="PROSITE" id="PS50011"/>
    </source>
</evidence>
<feature type="domain" description="Protein kinase" evidence="3">
    <location>
        <begin position="24"/>
        <end position="281"/>
    </location>
</feature>
<dbReference type="GO" id="GO:0005524">
    <property type="term" value="F:ATP binding"/>
    <property type="evidence" value="ECO:0007669"/>
    <property type="project" value="UniProtKB-KW"/>
</dbReference>
<dbReference type="PANTHER" id="PTHR16305:SF28">
    <property type="entry name" value="GUANYLATE CYCLASE DOMAIN-CONTAINING PROTEIN"/>
    <property type="match status" value="1"/>
</dbReference>
<dbReference type="SUPFAM" id="SSF48452">
    <property type="entry name" value="TPR-like"/>
    <property type="match status" value="2"/>
</dbReference>
<sequence length="1304" mass="140065">MAGRTALAVYARRVLSGELLGGRFRIDALADAGGMGAVYRAYDIATGKRVAAKVLHDPSPQHLARFAKEAELLARLSHPGIVRYIAYDAARGSRPFLVMEWLEGEALSRLLARRCLTIDEAVELGARVAAALGAAHARGIVHRDLKPSNIFLVGGRIAEPRLLDFGIAYFPGTAPITGDGVLVGTPEYMAPEQARCGDEIGPPVDVFSLGCVLFECLTGAPPFRAGHLVALLARIIFDEAPLLLERRPDAPPWLAALLSQMLEKSPARRPRDGAAVLAALTAQEAHDAPASAATISAITGSERRFHGVVVVGRAPCSALDVTLSPSELGADAGAHREVAACFGGRLERLADGTSVIILSGPRVPTDVAAQLARCAMTLKERDPARPIAITVGWGELGRGLPVGDAIERAAALLRSAGHAPARAPRILLDDVTATLLETRFDAARAASGALELLGERVAVEASRLLLGRPAPFVGRTHELRLLEHTFTASADEPAAHAMLILGAAGTGKSRLLKEHLAALRRSGARVEIWAGRGDALRAGSTGGLLAEAIRDAAGIKGSEPIEQRRALLRARVARRVPRAEQRRVEEFLGELAGVPFPDEDSLPLRAARKDPDLLGEQMQRALRGFLRAECAAQPVLLALEDVHWADRASIAAISAALRELADLPLLVLATARPEIKQAYPDLWAEHGRQELWLRQLSPKACARLAREVLGDAAGETLVARVVEQSDGHPFFLEELIRATAEGRGDALPETVVAMVQVRLEALPPHVRRALRAASVFGEVFWRGAVSRLLGGDEPASIQESLSALVAGELCLRHDESRFPGEEEYAFRHALLREGAYALLTEEDRALGHRLAAEWLEAAGEADPLVLAAHCERGGLPVQAATLNLRGAELASARRAYLDAEGCYARAEALLGVLPPGARRGLGLTRFRLGRHPEALADLAAAREAAAEREPGATIDLLLDEAMVLDWSGDYRAAAERVEAAERLAGRAASPLLGARLLLGVGRSLHRACREEEAAAVLTRASAQAAELGDQGYETHLIAGLLLGFILAGLGRVEEAARILDEVIRGCEERSDLLHLGAALNNRALVRALRGDRAGMIADLERTTELGRDLDQPALELVGHYNLAEYLYLMDDLEAAARHARATRSIAQRSGDHHAPTAVALLTARLRLYRGDEARARAAVQRLRAASRGAFGEALSPAEDVLCAMVELATSEDDDAAAWAALEERSRRCSVGQERIEVLEARALALHRRGRRAEARAQLERALAAAATIPNVMGGRLRRWHREMMTGETLTLHRHRESETLPERR</sequence>
<dbReference type="InterPro" id="IPR008271">
    <property type="entry name" value="Ser/Thr_kinase_AS"/>
</dbReference>
<dbReference type="InterPro" id="IPR027417">
    <property type="entry name" value="P-loop_NTPase"/>
</dbReference>
<dbReference type="SMART" id="SM00220">
    <property type="entry name" value="S_TKc"/>
    <property type="match status" value="1"/>
</dbReference>
<name>A0A4P2PUB2_SORCE</name>
<dbReference type="Pfam" id="PF00069">
    <property type="entry name" value="Pkinase"/>
    <property type="match status" value="1"/>
</dbReference>
<evidence type="ECO:0000313" key="5">
    <source>
        <dbReference type="Proteomes" id="UP000295781"/>
    </source>
</evidence>
<dbReference type="SUPFAM" id="SSF52540">
    <property type="entry name" value="P-loop containing nucleoside triphosphate hydrolases"/>
    <property type="match status" value="1"/>
</dbReference>
<dbReference type="EC" id="2.7.11.1" evidence="4"/>
<dbReference type="Proteomes" id="UP000295781">
    <property type="component" value="Chromosome"/>
</dbReference>
<dbReference type="GO" id="GO:0004016">
    <property type="term" value="F:adenylate cyclase activity"/>
    <property type="evidence" value="ECO:0007669"/>
    <property type="project" value="TreeGrafter"/>
</dbReference>
<dbReference type="InterPro" id="IPR000719">
    <property type="entry name" value="Prot_kinase_dom"/>
</dbReference>
<dbReference type="PROSITE" id="PS00108">
    <property type="entry name" value="PROTEIN_KINASE_ST"/>
    <property type="match status" value="1"/>
</dbReference>
<evidence type="ECO:0000256" key="2">
    <source>
        <dbReference type="ARBA" id="ARBA00022840"/>
    </source>
</evidence>
<dbReference type="EMBL" id="CP012670">
    <property type="protein sequence ID" value="AUX20224.1"/>
    <property type="molecule type" value="Genomic_DNA"/>
</dbReference>
<dbReference type="GO" id="GO:0005737">
    <property type="term" value="C:cytoplasm"/>
    <property type="evidence" value="ECO:0007669"/>
    <property type="project" value="TreeGrafter"/>
</dbReference>
<dbReference type="PANTHER" id="PTHR16305">
    <property type="entry name" value="TESTICULAR SOLUBLE ADENYLYL CYCLASE"/>
    <property type="match status" value="1"/>
</dbReference>
<dbReference type="Pfam" id="PF13191">
    <property type="entry name" value="AAA_16"/>
    <property type="match status" value="1"/>
</dbReference>
<dbReference type="InterPro" id="IPR019734">
    <property type="entry name" value="TPR_rpt"/>
</dbReference>
<dbReference type="InterPro" id="IPR011990">
    <property type="entry name" value="TPR-like_helical_dom_sf"/>
</dbReference>
<dbReference type="InterPro" id="IPR011009">
    <property type="entry name" value="Kinase-like_dom_sf"/>
</dbReference>
<dbReference type="GO" id="GO:0004674">
    <property type="term" value="F:protein serine/threonine kinase activity"/>
    <property type="evidence" value="ECO:0007669"/>
    <property type="project" value="UniProtKB-EC"/>
</dbReference>
<dbReference type="SMART" id="SM00028">
    <property type="entry name" value="TPR"/>
    <property type="match status" value="5"/>
</dbReference>
<dbReference type="SUPFAM" id="SSF56112">
    <property type="entry name" value="Protein kinase-like (PK-like)"/>
    <property type="match status" value="1"/>
</dbReference>
<gene>
    <name evidence="4" type="ORF">SOCEGT47_006890</name>
</gene>
<reference evidence="4 5" key="1">
    <citation type="submission" date="2015-09" db="EMBL/GenBank/DDBJ databases">
        <title>Sorangium comparison.</title>
        <authorList>
            <person name="Zaburannyi N."/>
            <person name="Bunk B."/>
            <person name="Overmann J."/>
            <person name="Mueller R."/>
        </authorList>
    </citation>
    <scope>NUCLEOTIDE SEQUENCE [LARGE SCALE GENOMIC DNA]</scope>
    <source>
        <strain evidence="4 5">So ceGT47</strain>
    </source>
</reference>
<protein>
    <submittedName>
        <fullName evidence="4">Protein kinase</fullName>
        <ecNumber evidence="4">2.7.11.1</ecNumber>
    </submittedName>
</protein>
<organism evidence="4 5">
    <name type="scientific">Sorangium cellulosum</name>
    <name type="common">Polyangium cellulosum</name>
    <dbReference type="NCBI Taxonomy" id="56"/>
    <lineage>
        <taxon>Bacteria</taxon>
        <taxon>Pseudomonadati</taxon>
        <taxon>Myxococcota</taxon>
        <taxon>Polyangia</taxon>
        <taxon>Polyangiales</taxon>
        <taxon>Polyangiaceae</taxon>
        <taxon>Sorangium</taxon>
    </lineage>
</organism>
<dbReference type="PROSITE" id="PS50011">
    <property type="entry name" value="PROTEIN_KINASE_DOM"/>
    <property type="match status" value="1"/>
</dbReference>
<keyword evidence="4" id="KW-0418">Kinase</keyword>